<dbReference type="PROSITE" id="PS51930">
    <property type="entry name" value="BMC_2"/>
    <property type="match status" value="1"/>
</dbReference>
<dbReference type="GO" id="GO:0031469">
    <property type="term" value="C:bacterial microcompartment"/>
    <property type="evidence" value="ECO:0007669"/>
    <property type="project" value="UniProtKB-SubCell"/>
</dbReference>
<dbReference type="SMART" id="SM00877">
    <property type="entry name" value="BMC"/>
    <property type="match status" value="1"/>
</dbReference>
<dbReference type="InterPro" id="IPR050575">
    <property type="entry name" value="BMC_shell"/>
</dbReference>
<feature type="domain" description="BMC" evidence="4">
    <location>
        <begin position="20"/>
        <end position="106"/>
    </location>
</feature>
<dbReference type="Proteomes" id="UP000250163">
    <property type="component" value="Chromosome MORIYA"/>
</dbReference>
<evidence type="ECO:0000256" key="3">
    <source>
        <dbReference type="PROSITE-ProRule" id="PRU01278"/>
    </source>
</evidence>
<evidence type="ECO:0000256" key="2">
    <source>
        <dbReference type="ARBA" id="ARBA00024446"/>
    </source>
</evidence>
<dbReference type="InterPro" id="IPR037233">
    <property type="entry name" value="CcmK-like_sf"/>
</dbReference>
<dbReference type="Gene3D" id="3.30.70.1710">
    <property type="match status" value="1"/>
</dbReference>
<keyword evidence="6" id="KW-1185">Reference proteome</keyword>
<protein>
    <submittedName>
        <fullName evidence="5">Microcompartments protein</fullName>
    </submittedName>
</protein>
<sequence length="246" mass="26231">MLQLSRTNHDVSIEESMMNAIGMIETKGLLAAIEGADVMLKAADVTLLDKSSATGGLITITVTGEVSAVQAAIEAATVAINRLNSNLLISKHVIARPSSSLEKVMSIMSSTPQNESAKDVEKEHLPAEETPVSAKETPITIEESTIVIKDAPVVVAEAPVVAELPIVVGSPVAEAASVIEDVPVPKSVEDTVSHYRASKLQKMNLNNLREIASELPELNTNIDIKKATKKTLIKVIRDSQINKGRK</sequence>
<dbReference type="Pfam" id="PF00936">
    <property type="entry name" value="BMC"/>
    <property type="match status" value="1"/>
</dbReference>
<comment type="subcellular location">
    <subcellularLocation>
        <location evidence="1">Bacterial microcompartment</location>
    </subcellularLocation>
</comment>
<evidence type="ECO:0000313" key="6">
    <source>
        <dbReference type="Proteomes" id="UP000250163"/>
    </source>
</evidence>
<gene>
    <name evidence="5" type="ORF">MORIYA_2255</name>
</gene>
<dbReference type="PANTHER" id="PTHR33941:SF11">
    <property type="entry name" value="BACTERIAL MICROCOMPARTMENT SHELL PROTEIN PDUJ"/>
    <property type="match status" value="1"/>
</dbReference>
<organism evidence="5 6">
    <name type="scientific">Moritella yayanosii</name>
    <dbReference type="NCBI Taxonomy" id="69539"/>
    <lineage>
        <taxon>Bacteria</taxon>
        <taxon>Pseudomonadati</taxon>
        <taxon>Pseudomonadota</taxon>
        <taxon>Gammaproteobacteria</taxon>
        <taxon>Alteromonadales</taxon>
        <taxon>Moritellaceae</taxon>
        <taxon>Moritella</taxon>
    </lineage>
</organism>
<evidence type="ECO:0000259" key="4">
    <source>
        <dbReference type="PROSITE" id="PS51930"/>
    </source>
</evidence>
<evidence type="ECO:0000313" key="5">
    <source>
        <dbReference type="EMBL" id="SQD78733.1"/>
    </source>
</evidence>
<dbReference type="KEGG" id="mya:MORIYA_2255"/>
<evidence type="ECO:0000256" key="1">
    <source>
        <dbReference type="ARBA" id="ARBA00024322"/>
    </source>
</evidence>
<accession>A0A330LPU5</accession>
<keyword evidence="2" id="KW-1283">Bacterial microcompartment</keyword>
<reference evidence="6" key="1">
    <citation type="submission" date="2018-05" db="EMBL/GenBank/DDBJ databases">
        <authorList>
            <person name="Cea G.-C."/>
            <person name="William W."/>
        </authorList>
    </citation>
    <scope>NUCLEOTIDE SEQUENCE [LARGE SCALE GENOMIC DNA]</scope>
    <source>
        <strain evidence="6">DB21MT 5</strain>
    </source>
</reference>
<dbReference type="OrthoDB" id="7057533at2"/>
<comment type="similarity">
    <text evidence="3">Belongs to the bacterial microcompartments protein family.</text>
</comment>
<dbReference type="EMBL" id="LS483250">
    <property type="protein sequence ID" value="SQD78733.1"/>
    <property type="molecule type" value="Genomic_DNA"/>
</dbReference>
<dbReference type="PANTHER" id="PTHR33941">
    <property type="entry name" value="PROPANEDIOL UTILIZATION PROTEIN PDUA"/>
    <property type="match status" value="1"/>
</dbReference>
<dbReference type="AlphaFoldDB" id="A0A330LPU5"/>
<dbReference type="InterPro" id="IPR000249">
    <property type="entry name" value="BMC_dom"/>
</dbReference>
<dbReference type="SUPFAM" id="SSF143414">
    <property type="entry name" value="CcmK-like"/>
    <property type="match status" value="1"/>
</dbReference>
<proteinExistence type="inferred from homology"/>
<name>A0A330LPU5_9GAMM</name>
<dbReference type="CDD" id="cd07045">
    <property type="entry name" value="BMC_CcmK_like"/>
    <property type="match status" value="1"/>
</dbReference>
<dbReference type="InterPro" id="IPR044872">
    <property type="entry name" value="CcmK/CsoS1_BMC"/>
</dbReference>